<evidence type="ECO:0000313" key="2">
    <source>
        <dbReference type="Proteomes" id="UP000707731"/>
    </source>
</evidence>
<gene>
    <name evidence="1" type="ORF">IU449_27775</name>
</gene>
<protein>
    <submittedName>
        <fullName evidence="1">Uncharacterized protein</fullName>
    </submittedName>
</protein>
<organism evidence="1 2">
    <name type="scientific">Nocardia higoensis</name>
    <dbReference type="NCBI Taxonomy" id="228599"/>
    <lineage>
        <taxon>Bacteria</taxon>
        <taxon>Bacillati</taxon>
        <taxon>Actinomycetota</taxon>
        <taxon>Actinomycetes</taxon>
        <taxon>Mycobacteriales</taxon>
        <taxon>Nocardiaceae</taxon>
        <taxon>Nocardia</taxon>
    </lineage>
</organism>
<dbReference type="RefSeq" id="WP_195005140.1">
    <property type="nucleotide sequence ID" value="NZ_JADLQN010000012.1"/>
</dbReference>
<dbReference type="Proteomes" id="UP000707731">
    <property type="component" value="Unassembled WGS sequence"/>
</dbReference>
<accession>A0ABS0DIM6</accession>
<evidence type="ECO:0000313" key="1">
    <source>
        <dbReference type="EMBL" id="MBF6358302.1"/>
    </source>
</evidence>
<sequence length="129" mass="14441">MTIWETIFASITATTTAAAVMGSTKSLAPRVKRGWTQRRLDRSATMTARREAREREAEERAMREKIAAAEEQGKAVALYVTDDHPRARVFSDGSCSYHFCGDHEGYRAALQSGQYDPRRTYPGFPPPVT</sequence>
<dbReference type="EMBL" id="JADLQN010000012">
    <property type="protein sequence ID" value="MBF6358302.1"/>
    <property type="molecule type" value="Genomic_DNA"/>
</dbReference>
<keyword evidence="2" id="KW-1185">Reference proteome</keyword>
<comment type="caution">
    <text evidence="1">The sequence shown here is derived from an EMBL/GenBank/DDBJ whole genome shotgun (WGS) entry which is preliminary data.</text>
</comment>
<name>A0ABS0DIM6_9NOCA</name>
<proteinExistence type="predicted"/>
<reference evidence="1 2" key="1">
    <citation type="submission" date="2020-10" db="EMBL/GenBank/DDBJ databases">
        <title>Identification of Nocardia species via Next-generation sequencing and recognition of intraspecies genetic diversity.</title>
        <authorList>
            <person name="Li P."/>
            <person name="Li P."/>
            <person name="Lu B."/>
        </authorList>
    </citation>
    <scope>NUCLEOTIDE SEQUENCE [LARGE SCALE GENOMIC DNA]</scope>
    <source>
        <strain evidence="1 2">BJ06-0143</strain>
    </source>
</reference>